<gene>
    <name evidence="1" type="ORF">BN1079_01950</name>
</gene>
<dbReference type="Gene3D" id="3.40.50.300">
    <property type="entry name" value="P-loop containing nucleotide triphosphate hydrolases"/>
    <property type="match status" value="1"/>
</dbReference>
<sequence>MRLIELYGPAGSGKTTLKYRLAKKMYIPQEFVVSYRFSFLLPLLMLFCRFAPKQTIKVYSKLSRHKEDVRTFVGSVSYSRYVSALEYFSPRSIYLKQRIILGRKAFYGFSLARRLKSDQCVIFDEGPAQRATSLYYAGVPVKTIEDYLNEAPIPDKLVVLNIERDELHRRLSLRNGVGNIFSDDIDGVLMLTEKVIQIYRDRGCPVTVVDDQLDDYWLDI</sequence>
<evidence type="ECO:0000313" key="1">
    <source>
        <dbReference type="EMBL" id="CDZ94626.1"/>
    </source>
</evidence>
<evidence type="ECO:0008006" key="3">
    <source>
        <dbReference type="Google" id="ProtNLM"/>
    </source>
</evidence>
<proteinExistence type="predicted"/>
<dbReference type="STRING" id="1499686.BN1079_01950"/>
<reference evidence="1 2" key="1">
    <citation type="submission" date="2014-07" db="EMBL/GenBank/DDBJ databases">
        <authorList>
            <person name="Urmite Genomes Urmite Genomes"/>
        </authorList>
    </citation>
    <scope>NUCLEOTIDE SEQUENCE [LARGE SCALE GENOMIC DNA]</scope>
    <source>
        <strain evidence="1 2">20_BN</strain>
    </source>
</reference>
<name>A0A078LXJ1_9PSED</name>
<dbReference type="SUPFAM" id="SSF52540">
    <property type="entry name" value="P-loop containing nucleoside triphosphate hydrolases"/>
    <property type="match status" value="1"/>
</dbReference>
<organism evidence="1 2">
    <name type="scientific">Pseudomonas saudiphocaensis</name>
    <dbReference type="NCBI Taxonomy" id="1499686"/>
    <lineage>
        <taxon>Bacteria</taxon>
        <taxon>Pseudomonadati</taxon>
        <taxon>Pseudomonadota</taxon>
        <taxon>Gammaproteobacteria</taxon>
        <taxon>Pseudomonadales</taxon>
        <taxon>Pseudomonadaceae</taxon>
        <taxon>Pseudomonas</taxon>
    </lineage>
</organism>
<protein>
    <recommendedName>
        <fullName evidence="3">Deoxynucleoside kinase</fullName>
    </recommendedName>
</protein>
<keyword evidence="2" id="KW-1185">Reference proteome</keyword>
<evidence type="ECO:0000313" key="2">
    <source>
        <dbReference type="Proteomes" id="UP000053902"/>
    </source>
</evidence>
<dbReference type="InterPro" id="IPR027417">
    <property type="entry name" value="P-loop_NTPase"/>
</dbReference>
<dbReference type="Proteomes" id="UP000053902">
    <property type="component" value="Unassembled WGS sequence"/>
</dbReference>
<dbReference type="OrthoDB" id="5787185at2"/>
<dbReference type="AlphaFoldDB" id="A0A078LXJ1"/>
<accession>A0A078LXJ1</accession>
<dbReference type="EMBL" id="CCSF01000001">
    <property type="protein sequence ID" value="CDZ94626.1"/>
    <property type="molecule type" value="Genomic_DNA"/>
</dbReference>
<dbReference type="RefSeq" id="WP_139053058.1">
    <property type="nucleotide sequence ID" value="NZ_CCSF01000001.1"/>
</dbReference>
<dbReference type="HOGENOM" id="CLU_1255086_0_0_6"/>